<dbReference type="AlphaFoldDB" id="A0A183J9V4"/>
<dbReference type="PANTHER" id="PTHR10159:SF533">
    <property type="entry name" value="TYROSINE-PROTEIN PHOSPHATASE VHP-1"/>
    <property type="match status" value="1"/>
</dbReference>
<proteinExistence type="inferred from homology"/>
<sequence length="364" mass="40648">TATAVAPDTTKQSDGTYYKYSRLSETLVVLVETTIWLFLDKIISLVRSLLNELLIICIIISYDLNHCIMIVCFVGGFSDFQSRYPELCENTVSSINTQLDPPDWFLTFQSNNITYVINLSATCPKSCLIEETNFLRIPVMDSNSEKIISHFERAFHFLDKALKTGANVLVHCLAGVSRSPTFVIAYIMRERGLSVEEAYRFVKECRPCIAPNFNFLGQLMQYEKQLTEKVNKGMNVVATTTGRKHCSKFGLSDLSLVNHELTKNCASLKVGAEVRGNVVVAGQANPSASATTALTTVILRNKQHHEHREQPDRYKHRSSLVVSIGAACLPVVRDSAKCIFRRISPIKTQATKPVVAFVRQSSIS</sequence>
<reference evidence="9" key="1">
    <citation type="submission" date="2016-06" db="UniProtKB">
        <authorList>
            <consortium name="WormBaseParasite"/>
        </authorList>
    </citation>
    <scope>IDENTIFICATION</scope>
</reference>
<comment type="similarity">
    <text evidence="1">Belongs to the protein-tyrosine phosphatase family. Non-receptor class dual specificity subfamily.</text>
</comment>
<dbReference type="PROSITE" id="PS50056">
    <property type="entry name" value="TYR_PHOSPHATASE_2"/>
    <property type="match status" value="1"/>
</dbReference>
<evidence type="ECO:0000256" key="3">
    <source>
        <dbReference type="ARBA" id="ARBA00022801"/>
    </source>
</evidence>
<name>A0A183J9V4_9BILA</name>
<dbReference type="GO" id="GO:0043409">
    <property type="term" value="P:negative regulation of MAPK cascade"/>
    <property type="evidence" value="ECO:0007669"/>
    <property type="project" value="TreeGrafter"/>
</dbReference>
<feature type="domain" description="Tyrosine specific protein phosphatases" evidence="6">
    <location>
        <begin position="149"/>
        <end position="207"/>
    </location>
</feature>
<keyword evidence="8" id="KW-1185">Reference proteome</keyword>
<evidence type="ECO:0000256" key="4">
    <source>
        <dbReference type="ARBA" id="ARBA00022912"/>
    </source>
</evidence>
<dbReference type="EMBL" id="UZAM01018406">
    <property type="protein sequence ID" value="VDP50583.1"/>
    <property type="molecule type" value="Genomic_DNA"/>
</dbReference>
<evidence type="ECO:0000256" key="2">
    <source>
        <dbReference type="ARBA" id="ARBA00013064"/>
    </source>
</evidence>
<protein>
    <recommendedName>
        <fullName evidence="2">protein-tyrosine-phosphatase</fullName>
        <ecNumber evidence="2">3.1.3.48</ecNumber>
    </recommendedName>
</protein>
<dbReference type="Gene3D" id="3.90.190.10">
    <property type="entry name" value="Protein tyrosine phosphatase superfamily"/>
    <property type="match status" value="1"/>
</dbReference>
<dbReference type="InterPro" id="IPR016130">
    <property type="entry name" value="Tyr_Pase_AS"/>
</dbReference>
<dbReference type="GO" id="GO:0017017">
    <property type="term" value="F:MAP kinase tyrosine/serine/threonine phosphatase activity"/>
    <property type="evidence" value="ECO:0007669"/>
    <property type="project" value="TreeGrafter"/>
</dbReference>
<dbReference type="PROSITE" id="PS50054">
    <property type="entry name" value="TYR_PHOSPHATASE_DUAL"/>
    <property type="match status" value="1"/>
</dbReference>
<dbReference type="GO" id="GO:0008330">
    <property type="term" value="F:protein tyrosine/threonine phosphatase activity"/>
    <property type="evidence" value="ECO:0007669"/>
    <property type="project" value="TreeGrafter"/>
</dbReference>
<evidence type="ECO:0000313" key="9">
    <source>
        <dbReference type="WBParaSite" id="SBAD_0001306201-mRNA-1"/>
    </source>
</evidence>
<gene>
    <name evidence="7" type="ORF">SBAD_LOCUS12652</name>
</gene>
<evidence type="ECO:0000313" key="8">
    <source>
        <dbReference type="Proteomes" id="UP000270296"/>
    </source>
</evidence>
<dbReference type="SMART" id="SM00195">
    <property type="entry name" value="DSPc"/>
    <property type="match status" value="1"/>
</dbReference>
<evidence type="ECO:0000256" key="1">
    <source>
        <dbReference type="ARBA" id="ARBA00008601"/>
    </source>
</evidence>
<reference evidence="7 8" key="2">
    <citation type="submission" date="2018-11" db="EMBL/GenBank/DDBJ databases">
        <authorList>
            <consortium name="Pathogen Informatics"/>
        </authorList>
    </citation>
    <scope>NUCLEOTIDE SEQUENCE [LARGE SCALE GENOMIC DNA]</scope>
</reference>
<evidence type="ECO:0000313" key="7">
    <source>
        <dbReference type="EMBL" id="VDP50583.1"/>
    </source>
</evidence>
<evidence type="ECO:0000259" key="5">
    <source>
        <dbReference type="PROSITE" id="PS50054"/>
    </source>
</evidence>
<dbReference type="PANTHER" id="PTHR10159">
    <property type="entry name" value="DUAL SPECIFICITY PROTEIN PHOSPHATASE"/>
    <property type="match status" value="1"/>
</dbReference>
<dbReference type="PROSITE" id="PS00383">
    <property type="entry name" value="TYR_PHOSPHATASE_1"/>
    <property type="match status" value="1"/>
</dbReference>
<dbReference type="InterPro" id="IPR029021">
    <property type="entry name" value="Prot-tyrosine_phosphatase-like"/>
</dbReference>
<dbReference type="OrthoDB" id="165342at2759"/>
<keyword evidence="4" id="KW-0904">Protein phosphatase</keyword>
<dbReference type="GO" id="GO:0033550">
    <property type="term" value="F:MAP kinase tyrosine phosphatase activity"/>
    <property type="evidence" value="ECO:0007669"/>
    <property type="project" value="TreeGrafter"/>
</dbReference>
<evidence type="ECO:0000259" key="6">
    <source>
        <dbReference type="PROSITE" id="PS50056"/>
    </source>
</evidence>
<dbReference type="SUPFAM" id="SSF52799">
    <property type="entry name" value="(Phosphotyrosine protein) phosphatases II"/>
    <property type="match status" value="1"/>
</dbReference>
<dbReference type="InterPro" id="IPR020422">
    <property type="entry name" value="TYR_PHOSPHATASE_DUAL_dom"/>
</dbReference>
<dbReference type="WBParaSite" id="SBAD_0001306201-mRNA-1">
    <property type="protein sequence ID" value="SBAD_0001306201-mRNA-1"/>
    <property type="gene ID" value="SBAD_0001306201"/>
</dbReference>
<dbReference type="Pfam" id="PF00782">
    <property type="entry name" value="DSPc"/>
    <property type="match status" value="1"/>
</dbReference>
<dbReference type="GO" id="GO:0005737">
    <property type="term" value="C:cytoplasm"/>
    <property type="evidence" value="ECO:0007669"/>
    <property type="project" value="TreeGrafter"/>
</dbReference>
<dbReference type="Proteomes" id="UP000270296">
    <property type="component" value="Unassembled WGS sequence"/>
</dbReference>
<keyword evidence="3" id="KW-0378">Hydrolase</keyword>
<dbReference type="EC" id="3.1.3.48" evidence="2"/>
<feature type="domain" description="Tyrosine-protein phosphatase" evidence="5">
    <location>
        <begin position="79"/>
        <end position="228"/>
    </location>
</feature>
<organism evidence="9">
    <name type="scientific">Soboliphyme baturini</name>
    <dbReference type="NCBI Taxonomy" id="241478"/>
    <lineage>
        <taxon>Eukaryota</taxon>
        <taxon>Metazoa</taxon>
        <taxon>Ecdysozoa</taxon>
        <taxon>Nematoda</taxon>
        <taxon>Enoplea</taxon>
        <taxon>Dorylaimia</taxon>
        <taxon>Dioctophymatida</taxon>
        <taxon>Dioctophymatoidea</taxon>
        <taxon>Soboliphymatidae</taxon>
        <taxon>Soboliphyme</taxon>
    </lineage>
</organism>
<dbReference type="InterPro" id="IPR000387">
    <property type="entry name" value="Tyr_Pase_dom"/>
</dbReference>
<accession>A0A183J9V4</accession>
<dbReference type="InterPro" id="IPR000340">
    <property type="entry name" value="Dual-sp_phosphatase_cat-dom"/>
</dbReference>